<name>I7CDM8_9CAUD</name>
<evidence type="ECO:0000313" key="1">
    <source>
        <dbReference type="EMBL" id="AFO71074.1"/>
    </source>
</evidence>
<dbReference type="EMBL" id="JX233784">
    <property type="protein sequence ID" value="AFO71074.1"/>
    <property type="molecule type" value="Genomic_DNA"/>
</dbReference>
<reference evidence="1 2" key="1">
    <citation type="submission" date="2012-06" db="EMBL/GenBank/DDBJ databases">
        <authorList>
            <person name="Kim M.S."/>
            <person name="Cha K.E."/>
            <person name="Kim Y.D."/>
            <person name="Myung H."/>
        </authorList>
    </citation>
    <scope>NUCLEOTIDE SEQUENCE [LARGE SCALE GENOMIC DNA]</scope>
</reference>
<keyword evidence="2" id="KW-1185">Reference proteome</keyword>
<dbReference type="GeneID" id="40094094"/>
<evidence type="ECO:0000313" key="2">
    <source>
        <dbReference type="Proteomes" id="UP000232534"/>
    </source>
</evidence>
<accession>I7CDM8</accession>
<organism evidence="1 2">
    <name type="scientific">Pseudomonas phage PA7</name>
    <dbReference type="NCBI Taxonomy" id="347330"/>
    <lineage>
        <taxon>Viruses</taxon>
        <taxon>Duplodnaviria</taxon>
        <taxon>Heunggongvirae</taxon>
        <taxon>Uroviricota</taxon>
        <taxon>Caudoviricetes</taxon>
        <taxon>Chimalliviridae</taxon>
        <taxon>Phikzvirus</taxon>
        <taxon>Phikzvirus PA7</taxon>
    </lineage>
</organism>
<dbReference type="RefSeq" id="YP_009617555.1">
    <property type="nucleotide sequence ID" value="NC_042060.1"/>
</dbReference>
<sequence>MREYGINPNSGIPLRGNWVLRNMLTGEFIDNDKYLNDIVERNSIQFERNTFV</sequence>
<dbReference type="Proteomes" id="UP000232534">
    <property type="component" value="Segment"/>
</dbReference>
<proteinExistence type="predicted"/>
<dbReference type="KEGG" id="vg:40094094"/>
<protein>
    <submittedName>
        <fullName evidence="1">Uncharacterized protein</fullName>
    </submittedName>
</protein>